<gene>
    <name evidence="12" type="ORF">EJ05DRAFT_508586</name>
</gene>
<dbReference type="InterPro" id="IPR020164">
    <property type="entry name" value="Cyt_c_Oxase_assmbl_COX16"/>
</dbReference>
<evidence type="ECO:0000256" key="5">
    <source>
        <dbReference type="ARBA" id="ARBA00019222"/>
    </source>
</evidence>
<dbReference type="Pfam" id="PF14138">
    <property type="entry name" value="COX16"/>
    <property type="match status" value="1"/>
</dbReference>
<evidence type="ECO:0000256" key="4">
    <source>
        <dbReference type="ARBA" id="ARBA00015368"/>
    </source>
</evidence>
<dbReference type="PANTHER" id="PTHR17130:SF14">
    <property type="entry name" value="CYTOCHROME C OXIDASE ASSEMBLY PROTEIN COX16 HOMOLOG, MITOCHONDRIAL"/>
    <property type="match status" value="1"/>
</dbReference>
<reference evidence="12" key="1">
    <citation type="journal article" date="2020" name="Stud. Mycol.">
        <title>101 Dothideomycetes genomes: a test case for predicting lifestyles and emergence of pathogens.</title>
        <authorList>
            <person name="Haridas S."/>
            <person name="Albert R."/>
            <person name="Binder M."/>
            <person name="Bloem J."/>
            <person name="Labutti K."/>
            <person name="Salamov A."/>
            <person name="Andreopoulos B."/>
            <person name="Baker S."/>
            <person name="Barry K."/>
            <person name="Bills G."/>
            <person name="Bluhm B."/>
            <person name="Cannon C."/>
            <person name="Castanera R."/>
            <person name="Culley D."/>
            <person name="Daum C."/>
            <person name="Ezra D."/>
            <person name="Gonzalez J."/>
            <person name="Henrissat B."/>
            <person name="Kuo A."/>
            <person name="Liang C."/>
            <person name="Lipzen A."/>
            <person name="Lutzoni F."/>
            <person name="Magnuson J."/>
            <person name="Mondo S."/>
            <person name="Nolan M."/>
            <person name="Ohm R."/>
            <person name="Pangilinan J."/>
            <person name="Park H.-J."/>
            <person name="Ramirez L."/>
            <person name="Alfaro M."/>
            <person name="Sun H."/>
            <person name="Tritt A."/>
            <person name="Yoshinaga Y."/>
            <person name="Zwiers L.-H."/>
            <person name="Turgeon B."/>
            <person name="Goodwin S."/>
            <person name="Spatafora J."/>
            <person name="Crous P."/>
            <person name="Grigoriev I."/>
        </authorList>
    </citation>
    <scope>NUCLEOTIDE SEQUENCE</scope>
    <source>
        <strain evidence="12">CBS 121739</strain>
    </source>
</reference>
<keyword evidence="8 11" id="KW-1133">Transmembrane helix</keyword>
<comment type="subcellular location">
    <subcellularLocation>
        <location evidence="2">Mitochondrion inner membrane</location>
        <topology evidence="2">Single-pass membrane protein</topology>
    </subcellularLocation>
</comment>
<evidence type="ECO:0000256" key="9">
    <source>
        <dbReference type="ARBA" id="ARBA00023128"/>
    </source>
</evidence>
<evidence type="ECO:0000256" key="6">
    <source>
        <dbReference type="ARBA" id="ARBA00022692"/>
    </source>
</evidence>
<evidence type="ECO:0000256" key="8">
    <source>
        <dbReference type="ARBA" id="ARBA00022989"/>
    </source>
</evidence>
<dbReference type="AlphaFoldDB" id="A0A6A6WJD0"/>
<evidence type="ECO:0000313" key="13">
    <source>
        <dbReference type="Proteomes" id="UP000799437"/>
    </source>
</evidence>
<dbReference type="GeneID" id="54489072"/>
<dbReference type="RefSeq" id="XP_033603872.1">
    <property type="nucleotide sequence ID" value="XM_033748018.1"/>
</dbReference>
<dbReference type="OrthoDB" id="5516033at2759"/>
<dbReference type="Proteomes" id="UP000799437">
    <property type="component" value="Unassembled WGS sequence"/>
</dbReference>
<accession>A0A6A6WJD0</accession>
<sequence>MPPRKPVEAPSGPVDAFFRKVGASYRRNLSRHPFALFGAPFVLTIVAGSFFLTPATALRYERHNRKVQALGVEGEKQYMQELEAKKNHKFDIREEYFKLAGRDLDNWEQVRVPRKEGDFDGVFK</sequence>
<feature type="transmembrane region" description="Helical" evidence="11">
    <location>
        <begin position="34"/>
        <end position="58"/>
    </location>
</feature>
<keyword evidence="13" id="KW-1185">Reference proteome</keyword>
<evidence type="ECO:0000256" key="10">
    <source>
        <dbReference type="ARBA" id="ARBA00023136"/>
    </source>
</evidence>
<comment type="function">
    <text evidence="1">Required for the assembly of the mitochondrial respiratory chain complex IV (CIV), also known as cytochrome c oxidase. May participate in merging the COX1 and COX2 assembly lines.</text>
</comment>
<keyword evidence="10 11" id="KW-0472">Membrane</keyword>
<evidence type="ECO:0000256" key="7">
    <source>
        <dbReference type="ARBA" id="ARBA00022792"/>
    </source>
</evidence>
<proteinExistence type="inferred from homology"/>
<keyword evidence="6 11" id="KW-0812">Transmembrane</keyword>
<dbReference type="GO" id="GO:0033617">
    <property type="term" value="P:mitochondrial respiratory chain complex IV assembly"/>
    <property type="evidence" value="ECO:0007669"/>
    <property type="project" value="TreeGrafter"/>
</dbReference>
<dbReference type="EMBL" id="ML996567">
    <property type="protein sequence ID" value="KAF2761421.1"/>
    <property type="molecule type" value="Genomic_DNA"/>
</dbReference>
<keyword evidence="9" id="KW-0496">Mitochondrion</keyword>
<evidence type="ECO:0000256" key="1">
    <source>
        <dbReference type="ARBA" id="ARBA00002490"/>
    </source>
</evidence>
<evidence type="ECO:0000256" key="3">
    <source>
        <dbReference type="ARBA" id="ARBA00008370"/>
    </source>
</evidence>
<keyword evidence="7" id="KW-0999">Mitochondrion inner membrane</keyword>
<organism evidence="12 13">
    <name type="scientific">Pseudovirgaria hyperparasitica</name>
    <dbReference type="NCBI Taxonomy" id="470096"/>
    <lineage>
        <taxon>Eukaryota</taxon>
        <taxon>Fungi</taxon>
        <taxon>Dikarya</taxon>
        <taxon>Ascomycota</taxon>
        <taxon>Pezizomycotina</taxon>
        <taxon>Dothideomycetes</taxon>
        <taxon>Dothideomycetes incertae sedis</taxon>
        <taxon>Acrospermales</taxon>
        <taxon>Acrospermaceae</taxon>
        <taxon>Pseudovirgaria</taxon>
    </lineage>
</organism>
<comment type="similarity">
    <text evidence="3">Belongs to the COX16 family.</text>
</comment>
<name>A0A6A6WJD0_9PEZI</name>
<dbReference type="PANTHER" id="PTHR17130">
    <property type="entry name" value="MITOCHONDRIAL OUTER MEMBRANE PROTEIN 25"/>
    <property type="match status" value="1"/>
</dbReference>
<protein>
    <recommendedName>
        <fullName evidence="4">Cytochrome c oxidase assembly protein COX16, mitochondrial</fullName>
    </recommendedName>
    <alternativeName>
        <fullName evidence="5">Cytochrome c oxidase assembly protein cox16, mitochondrial</fullName>
    </alternativeName>
</protein>
<dbReference type="GO" id="GO:0005743">
    <property type="term" value="C:mitochondrial inner membrane"/>
    <property type="evidence" value="ECO:0007669"/>
    <property type="project" value="UniProtKB-SubCell"/>
</dbReference>
<evidence type="ECO:0000256" key="2">
    <source>
        <dbReference type="ARBA" id="ARBA00004434"/>
    </source>
</evidence>
<evidence type="ECO:0000256" key="11">
    <source>
        <dbReference type="SAM" id="Phobius"/>
    </source>
</evidence>
<evidence type="ECO:0000313" key="12">
    <source>
        <dbReference type="EMBL" id="KAF2761421.1"/>
    </source>
</evidence>